<feature type="compositionally biased region" description="Polar residues" evidence="1">
    <location>
        <begin position="226"/>
        <end position="240"/>
    </location>
</feature>
<evidence type="ECO:0000313" key="4">
    <source>
        <dbReference type="Proteomes" id="UP000184207"/>
    </source>
</evidence>
<dbReference type="InterPro" id="IPR038610">
    <property type="entry name" value="FliK-like_C_sf"/>
</dbReference>
<feature type="domain" description="Flagellar hook-length control protein-like C-terminal" evidence="2">
    <location>
        <begin position="806"/>
        <end position="876"/>
    </location>
</feature>
<dbReference type="Proteomes" id="UP000184207">
    <property type="component" value="Unassembled WGS sequence"/>
</dbReference>
<feature type="compositionally biased region" description="Polar residues" evidence="1">
    <location>
        <begin position="342"/>
        <end position="356"/>
    </location>
</feature>
<keyword evidence="4" id="KW-1185">Reference proteome</keyword>
<gene>
    <name evidence="3" type="ORF">SAMN02745226_00198</name>
</gene>
<dbReference type="AlphaFoldDB" id="A0A1M7RV85"/>
<dbReference type="Gene3D" id="3.30.750.140">
    <property type="match status" value="1"/>
</dbReference>
<organism evidence="3 4">
    <name type="scientific">Fervidobacterium gondwanense DSM 13020</name>
    <dbReference type="NCBI Taxonomy" id="1121883"/>
    <lineage>
        <taxon>Bacteria</taxon>
        <taxon>Thermotogati</taxon>
        <taxon>Thermotogota</taxon>
        <taxon>Thermotogae</taxon>
        <taxon>Thermotogales</taxon>
        <taxon>Fervidobacteriaceae</taxon>
        <taxon>Fervidobacterium</taxon>
    </lineage>
</organism>
<evidence type="ECO:0000256" key="1">
    <source>
        <dbReference type="SAM" id="MobiDB-lite"/>
    </source>
</evidence>
<feature type="compositionally biased region" description="Polar residues" evidence="1">
    <location>
        <begin position="86"/>
        <end position="98"/>
    </location>
</feature>
<dbReference type="EMBL" id="FRDJ01000001">
    <property type="protein sequence ID" value="SHN50074.1"/>
    <property type="molecule type" value="Genomic_DNA"/>
</dbReference>
<feature type="compositionally biased region" description="Acidic residues" evidence="1">
    <location>
        <begin position="907"/>
        <end position="917"/>
    </location>
</feature>
<evidence type="ECO:0000259" key="2">
    <source>
        <dbReference type="Pfam" id="PF02120"/>
    </source>
</evidence>
<feature type="region of interest" description="Disordered" evidence="1">
    <location>
        <begin position="875"/>
        <end position="917"/>
    </location>
</feature>
<feature type="compositionally biased region" description="Polar residues" evidence="1">
    <location>
        <begin position="388"/>
        <end position="439"/>
    </location>
</feature>
<accession>A0A1M7RV85</accession>
<protein>
    <submittedName>
        <fullName evidence="3">Hook-length control protein FliK</fullName>
    </submittedName>
</protein>
<feature type="region of interest" description="Disordered" evidence="1">
    <location>
        <begin position="83"/>
        <end position="116"/>
    </location>
</feature>
<feature type="compositionally biased region" description="Polar residues" evidence="1">
    <location>
        <begin position="157"/>
        <end position="181"/>
    </location>
</feature>
<sequence length="917" mass="102582">MIDLINLTKILGSSEKVQSVIGEINKGLQNGEPFEVVLQRVTNELINNLTQDSSSESANLKIEQNIKPDNAKVVQPGKVLDRTQNSKEMNVDSPNISELETDKSTDQTNVLTSKSEKSNLVREMLLAPLRDKRISDADNKGEPEKQIIELKKLQAGDSENSSDSLEAQKMNDNTGSLNNSEIVDKDLSNTEELKSKLKEFLTEKFKETLHEEQTITVANAQTKSVTDVPTIQQGTKRSTQSENINESEELLSGTPQKNIISNVEKTAKNVAENLEPTIESELKKTITDNSKANLQNKVVNTSVEQRTNNTSMTSPAKEDVKETITSKTVISQDTDQNRSKLVDNSISATGKITQNEPKNESKVERGFVGNNDKTNGEVQKGTEKNASDLASSRLSKNVGQDNSLSGVQYAHTSPISSQTNQNGKNNGVSNVHNYGNGETNIPDRDQKIFETNSRLEVHRNSGALTVGNPVLTQIEEITTNLQFAEDVTLLFSSSHLKTHDGTQKISVQDEKSIKSMIKSNNKAFGETETISYSPLMSPEIGNLAKAISTKLMEFQKEDKKGTDHSIISQPNNQKSIILSALSINPKSSQADSVGFPLLSSEKTGSVGNEAEVNTVVALVNGELIVKKNLPKDVDSPVQKSTTKDDTNTDVKKLSEVVATITLMKRNESDKAVGDSTVRELRGSNIENQGNLQNSNNENITGKNDSITIRNNMQEPSKNKIEIKSFEVEYKLKEEERQSRNIEKPNVSNKFVERLAELTYKNGETRIEQTYQSTNRFELAERLQNAQNLEEIYQRIREFGLSTRLEENVRMKLHPEHLGNLDVELKKEGRILSIVFVAENEKSKELLEKNASYLRDRLTSLDFEVRNVEIKMKEEDNNYEQGRYQRNQGEDQNNQEENRRKSYKQEVSADDDERERNV</sequence>
<feature type="region of interest" description="Disordered" evidence="1">
    <location>
        <begin position="226"/>
        <end position="252"/>
    </location>
</feature>
<dbReference type="Pfam" id="PF02120">
    <property type="entry name" value="Flg_hook"/>
    <property type="match status" value="1"/>
</dbReference>
<reference evidence="4" key="1">
    <citation type="submission" date="2016-12" db="EMBL/GenBank/DDBJ databases">
        <authorList>
            <person name="Varghese N."/>
            <person name="Submissions S."/>
        </authorList>
    </citation>
    <scope>NUCLEOTIDE SEQUENCE [LARGE SCALE GENOMIC DNA]</scope>
    <source>
        <strain evidence="4">DSM 13020</strain>
    </source>
</reference>
<name>A0A1M7RV85_FERGO</name>
<dbReference type="CDD" id="cd17470">
    <property type="entry name" value="T3SS_Flik_C"/>
    <property type="match status" value="1"/>
</dbReference>
<proteinExistence type="predicted"/>
<feature type="region of interest" description="Disordered" evidence="1">
    <location>
        <begin position="151"/>
        <end position="182"/>
    </location>
</feature>
<dbReference type="OrthoDB" id="38566at2"/>
<evidence type="ECO:0000313" key="3">
    <source>
        <dbReference type="EMBL" id="SHN50074.1"/>
    </source>
</evidence>
<dbReference type="RefSeq" id="WP_072757377.1">
    <property type="nucleotide sequence ID" value="NZ_FRDJ01000001.1"/>
</dbReference>
<feature type="region of interest" description="Disordered" evidence="1">
    <location>
        <begin position="329"/>
        <end position="444"/>
    </location>
</feature>
<dbReference type="STRING" id="1121883.SAMN02745226_00198"/>
<dbReference type="InterPro" id="IPR021136">
    <property type="entry name" value="Flagellar_hook_control-like_C"/>
</dbReference>